<evidence type="ECO:0000259" key="10">
    <source>
        <dbReference type="Pfam" id="PF00753"/>
    </source>
</evidence>
<keyword evidence="12" id="KW-1185">Reference proteome</keyword>
<comment type="subunit">
    <text evidence="2">Homodimer.</text>
</comment>
<dbReference type="AlphaFoldDB" id="A0AAN0JC05"/>
<keyword evidence="5" id="KW-0479">Metal-binding</keyword>
<dbReference type="EnsemblMetazoa" id="XM_019998975.1">
    <property type="protein sequence ID" value="XP_019854534.1"/>
    <property type="gene ID" value="LOC105313476"/>
</dbReference>
<dbReference type="PANTHER" id="PTHR46018">
    <property type="entry name" value="ZINC PHOSPHODIESTERASE ELAC PROTEIN 1"/>
    <property type="match status" value="1"/>
</dbReference>
<evidence type="ECO:0000256" key="9">
    <source>
        <dbReference type="SAM" id="Coils"/>
    </source>
</evidence>
<evidence type="ECO:0000313" key="12">
    <source>
        <dbReference type="Proteomes" id="UP000007879"/>
    </source>
</evidence>
<name>A0AAN0JC05_AMPQE</name>
<dbReference type="GO" id="GO:0042781">
    <property type="term" value="F:3'-tRNA processing endoribonuclease activity"/>
    <property type="evidence" value="ECO:0007669"/>
    <property type="project" value="TreeGrafter"/>
</dbReference>
<keyword evidence="8" id="KW-0862">Zinc</keyword>
<dbReference type="Gene3D" id="3.60.15.10">
    <property type="entry name" value="Ribonuclease Z/Hydroxyacylglutathione hydrolase-like"/>
    <property type="match status" value="1"/>
</dbReference>
<dbReference type="InterPro" id="IPR013471">
    <property type="entry name" value="RNase_Z/BN"/>
</dbReference>
<gene>
    <name evidence="11" type="primary">105313476</name>
</gene>
<keyword evidence="7" id="KW-0378">Hydrolase</keyword>
<keyword evidence="3" id="KW-0819">tRNA processing</keyword>
<evidence type="ECO:0000256" key="6">
    <source>
        <dbReference type="ARBA" id="ARBA00022759"/>
    </source>
</evidence>
<dbReference type="SUPFAM" id="SSF56281">
    <property type="entry name" value="Metallo-hydrolase/oxidoreductase"/>
    <property type="match status" value="1"/>
</dbReference>
<evidence type="ECO:0000256" key="4">
    <source>
        <dbReference type="ARBA" id="ARBA00022722"/>
    </source>
</evidence>
<reference evidence="11" key="2">
    <citation type="submission" date="2024-06" db="UniProtKB">
        <authorList>
            <consortium name="EnsemblMetazoa"/>
        </authorList>
    </citation>
    <scope>IDENTIFICATION</scope>
</reference>
<dbReference type="GO" id="GO:0046872">
    <property type="term" value="F:metal ion binding"/>
    <property type="evidence" value="ECO:0007669"/>
    <property type="project" value="UniProtKB-KW"/>
</dbReference>
<accession>A0AAN0JC05</accession>
<dbReference type="InterPro" id="IPR001279">
    <property type="entry name" value="Metallo-B-lactamas"/>
</dbReference>
<evidence type="ECO:0000256" key="1">
    <source>
        <dbReference type="ARBA" id="ARBA00001947"/>
    </source>
</evidence>
<sequence length="314" mass="35132">MRSTVRLGRITKIFITHLHGDHLFGLPGLLCTINQNADRCHIPVDIYGPYGLCHYLRTTLSLSRSFLAFKYRVHELLTDTNPSDIDGINWNPHYVPDSVLHPNEMQPCQIRPNASGVWEVCISGPLKVLAGHLKHRVTTFGYVTIEDDIPGKLQVERLKELGIPPGPIYGKLKKGETVITPSGNTITPSDVIGPSEKGRKIVILGDTCDSYRIAEIAKNADVLVHEATNENSHFEKCVENGHSTPSMAAEFALSIGARKLILTHFSQRYKDLNEELEENEESVEKLLKEAQEIFGNEVYVASDFKTFNVPLHRN</sequence>
<evidence type="ECO:0000256" key="3">
    <source>
        <dbReference type="ARBA" id="ARBA00022694"/>
    </source>
</evidence>
<dbReference type="Proteomes" id="UP000007879">
    <property type="component" value="Unassembled WGS sequence"/>
</dbReference>
<dbReference type="InterPro" id="IPR036866">
    <property type="entry name" value="RibonucZ/Hydroxyglut_hydro"/>
</dbReference>
<proteinExistence type="inferred from homology"/>
<keyword evidence="4" id="KW-0540">Nuclease</keyword>
<dbReference type="CDD" id="cd07717">
    <property type="entry name" value="RNaseZ_ZiPD-like_MBL-fold"/>
    <property type="match status" value="1"/>
</dbReference>
<dbReference type="PANTHER" id="PTHR46018:SF2">
    <property type="entry name" value="ZINC PHOSPHODIESTERASE ELAC PROTEIN 1"/>
    <property type="match status" value="1"/>
</dbReference>
<evidence type="ECO:0000256" key="8">
    <source>
        <dbReference type="ARBA" id="ARBA00022833"/>
    </source>
</evidence>
<feature type="coiled-coil region" evidence="9">
    <location>
        <begin position="262"/>
        <end position="296"/>
    </location>
</feature>
<reference evidence="12" key="1">
    <citation type="journal article" date="2010" name="Nature">
        <title>The Amphimedon queenslandica genome and the evolution of animal complexity.</title>
        <authorList>
            <person name="Srivastava M."/>
            <person name="Simakov O."/>
            <person name="Chapman J."/>
            <person name="Fahey B."/>
            <person name="Gauthier M.E."/>
            <person name="Mitros T."/>
            <person name="Richards G.S."/>
            <person name="Conaco C."/>
            <person name="Dacre M."/>
            <person name="Hellsten U."/>
            <person name="Larroux C."/>
            <person name="Putnam N.H."/>
            <person name="Stanke M."/>
            <person name="Adamska M."/>
            <person name="Darling A."/>
            <person name="Degnan S.M."/>
            <person name="Oakley T.H."/>
            <person name="Plachetzki D.C."/>
            <person name="Zhai Y."/>
            <person name="Adamski M."/>
            <person name="Calcino A."/>
            <person name="Cummins S.F."/>
            <person name="Goodstein D.M."/>
            <person name="Harris C."/>
            <person name="Jackson D.J."/>
            <person name="Leys S.P."/>
            <person name="Shu S."/>
            <person name="Woodcroft B.J."/>
            <person name="Vervoort M."/>
            <person name="Kosik K.S."/>
            <person name="Manning G."/>
            <person name="Degnan B.M."/>
            <person name="Rokhsar D.S."/>
        </authorList>
    </citation>
    <scope>NUCLEOTIDE SEQUENCE [LARGE SCALE GENOMIC DNA]</scope>
</reference>
<organism evidence="11 12">
    <name type="scientific">Amphimedon queenslandica</name>
    <name type="common">Sponge</name>
    <dbReference type="NCBI Taxonomy" id="400682"/>
    <lineage>
        <taxon>Eukaryota</taxon>
        <taxon>Metazoa</taxon>
        <taxon>Porifera</taxon>
        <taxon>Demospongiae</taxon>
        <taxon>Heteroscleromorpha</taxon>
        <taxon>Haplosclerida</taxon>
        <taxon>Niphatidae</taxon>
        <taxon>Amphimedon</taxon>
    </lineage>
</organism>
<keyword evidence="6" id="KW-0255">Endonuclease</keyword>
<dbReference type="Pfam" id="PF00753">
    <property type="entry name" value="Lactamase_B"/>
    <property type="match status" value="1"/>
</dbReference>
<dbReference type="GO" id="GO:0005634">
    <property type="term" value="C:nucleus"/>
    <property type="evidence" value="ECO:0007669"/>
    <property type="project" value="TreeGrafter"/>
</dbReference>
<dbReference type="HAMAP" id="MF_01818">
    <property type="entry name" value="RNase_Z_BN"/>
    <property type="match status" value="1"/>
</dbReference>
<feature type="domain" description="Metallo-beta-lactamase" evidence="10">
    <location>
        <begin position="7"/>
        <end position="45"/>
    </location>
</feature>
<evidence type="ECO:0000256" key="2">
    <source>
        <dbReference type="ARBA" id="ARBA00011738"/>
    </source>
</evidence>
<evidence type="ECO:0000256" key="5">
    <source>
        <dbReference type="ARBA" id="ARBA00022723"/>
    </source>
</evidence>
<comment type="cofactor">
    <cofactor evidence="1">
        <name>Zn(2+)</name>
        <dbReference type="ChEBI" id="CHEBI:29105"/>
    </cofactor>
</comment>
<keyword evidence="9" id="KW-0175">Coiled coil</keyword>
<evidence type="ECO:0000313" key="11">
    <source>
        <dbReference type="EnsemblMetazoa" id="XP_019854534.1"/>
    </source>
</evidence>
<protein>
    <recommendedName>
        <fullName evidence="10">Metallo-beta-lactamase domain-containing protein</fullName>
    </recommendedName>
</protein>
<evidence type="ECO:0000256" key="7">
    <source>
        <dbReference type="ARBA" id="ARBA00022801"/>
    </source>
</evidence>